<dbReference type="Proteomes" id="UP000605805">
    <property type="component" value="Unassembled WGS sequence"/>
</dbReference>
<keyword evidence="1" id="KW-0812">Transmembrane</keyword>
<name>A0A833DTV8_9CREN</name>
<keyword evidence="1" id="KW-0472">Membrane</keyword>
<evidence type="ECO:0000313" key="3">
    <source>
        <dbReference type="Proteomes" id="UP000605805"/>
    </source>
</evidence>
<evidence type="ECO:0000313" key="2">
    <source>
        <dbReference type="EMBL" id="HIP57335.1"/>
    </source>
</evidence>
<dbReference type="AlphaFoldDB" id="A0A833DTV8"/>
<gene>
    <name evidence="2" type="ORF">EYH02_04625</name>
</gene>
<sequence>MLLRRRSLAELINALQHQIFLAILKLGVCTKIAQDRDSYREVYRNITLPSTLMGIPITPTTLIGIYLASALRSLTKAYRIILKIESRLKNSYPEIYTVVAPNINSVKHELEKSINIAKQGRNIDEVIKEIRDCIERANNAISKIRDGIPSYLLSELK</sequence>
<reference evidence="2" key="1">
    <citation type="journal article" date="2020" name="ISME J.">
        <title>Gammaproteobacteria mediating utilization of methyl-, sulfur- and petroleum organic compounds in deep ocean hydrothermal plumes.</title>
        <authorList>
            <person name="Zhou Z."/>
            <person name="Liu Y."/>
            <person name="Pan J."/>
            <person name="Cron B.R."/>
            <person name="Toner B.M."/>
            <person name="Anantharaman K."/>
            <person name="Breier J.A."/>
            <person name="Dick G.J."/>
            <person name="Li M."/>
        </authorList>
    </citation>
    <scope>NUCLEOTIDE SEQUENCE</scope>
    <source>
        <strain evidence="2">SZUA-1435</strain>
    </source>
</reference>
<keyword evidence="1" id="KW-1133">Transmembrane helix</keyword>
<evidence type="ECO:0000256" key="1">
    <source>
        <dbReference type="SAM" id="Phobius"/>
    </source>
</evidence>
<proteinExistence type="predicted"/>
<protein>
    <submittedName>
        <fullName evidence="2">Uncharacterized protein</fullName>
    </submittedName>
</protein>
<feature type="transmembrane region" description="Helical" evidence="1">
    <location>
        <begin position="53"/>
        <end position="74"/>
    </location>
</feature>
<accession>A0A833DTV8</accession>
<organism evidence="2 3">
    <name type="scientific">Ignisphaera aggregans</name>
    <dbReference type="NCBI Taxonomy" id="334771"/>
    <lineage>
        <taxon>Archaea</taxon>
        <taxon>Thermoproteota</taxon>
        <taxon>Thermoprotei</taxon>
        <taxon>Desulfurococcales</taxon>
        <taxon>Desulfurococcaceae</taxon>
        <taxon>Ignisphaera</taxon>
    </lineage>
</organism>
<dbReference type="EMBL" id="DQTV01000085">
    <property type="protein sequence ID" value="HIP57335.1"/>
    <property type="molecule type" value="Genomic_DNA"/>
</dbReference>
<comment type="caution">
    <text evidence="2">The sequence shown here is derived from an EMBL/GenBank/DDBJ whole genome shotgun (WGS) entry which is preliminary data.</text>
</comment>